<dbReference type="OrthoDB" id="17560at2759"/>
<dbReference type="PANTHER" id="PTHR17630">
    <property type="entry name" value="DIENELACTONE HYDROLASE"/>
    <property type="match status" value="1"/>
</dbReference>
<dbReference type="Gene3D" id="3.40.50.1820">
    <property type="entry name" value="alpha/beta hydrolase"/>
    <property type="match status" value="1"/>
</dbReference>
<comment type="caution">
    <text evidence="3">The sequence shown here is derived from an EMBL/GenBank/DDBJ whole genome shotgun (WGS) entry which is preliminary data.</text>
</comment>
<sequence length="261" mass="27861">MRTSLATLLLWSVAVVIAKDCPIADTSIIAHSGTPVGTEQVVDGVTFYISQAKCKAPKAAVVYLTDVFGIQLPENKLLADSFARAGYLTVAPDLFNGTPAPADLNDPSFNTTDFLSRHGPDVTDPIIAKAVTYLRSISSVKKVAATGYCYGGRYAFRFVAPGRGVDVAFAAHPSLLEDGEILAVGGGVSVAAAETDSMMPPARRAQIEALLANTTVPYQVSLYSGTQHGFGVRANISDLEQKFGKESAFFQAVRWFDYWLA</sequence>
<evidence type="ECO:0000313" key="3">
    <source>
        <dbReference type="EMBL" id="RKU39994.1"/>
    </source>
</evidence>
<protein>
    <recommendedName>
        <fullName evidence="2">Dienelactone hydrolase domain-containing protein</fullName>
    </recommendedName>
</protein>
<reference evidence="3 4" key="1">
    <citation type="submission" date="2018-08" db="EMBL/GenBank/DDBJ databases">
        <title>Draft genome of the lignicolous fungus Coniochaeta pulveracea.</title>
        <authorList>
            <person name="Borstlap C.J."/>
            <person name="De Witt R.N."/>
            <person name="Botha A."/>
            <person name="Volschenk H."/>
        </authorList>
    </citation>
    <scope>NUCLEOTIDE SEQUENCE [LARGE SCALE GENOMIC DNA]</scope>
    <source>
        <strain evidence="3 4">CAB683</strain>
    </source>
</reference>
<dbReference type="SUPFAM" id="SSF53474">
    <property type="entry name" value="alpha/beta-Hydrolases"/>
    <property type="match status" value="1"/>
</dbReference>
<dbReference type="GO" id="GO:0016787">
    <property type="term" value="F:hydrolase activity"/>
    <property type="evidence" value="ECO:0007669"/>
    <property type="project" value="InterPro"/>
</dbReference>
<dbReference type="EMBL" id="QVQW01000128">
    <property type="protein sequence ID" value="RKU39994.1"/>
    <property type="molecule type" value="Genomic_DNA"/>
</dbReference>
<keyword evidence="4" id="KW-1185">Reference proteome</keyword>
<gene>
    <name evidence="3" type="ORF">DL546_001592</name>
</gene>
<organism evidence="3 4">
    <name type="scientific">Coniochaeta pulveracea</name>
    <dbReference type="NCBI Taxonomy" id="177199"/>
    <lineage>
        <taxon>Eukaryota</taxon>
        <taxon>Fungi</taxon>
        <taxon>Dikarya</taxon>
        <taxon>Ascomycota</taxon>
        <taxon>Pezizomycotina</taxon>
        <taxon>Sordariomycetes</taxon>
        <taxon>Sordariomycetidae</taxon>
        <taxon>Coniochaetales</taxon>
        <taxon>Coniochaetaceae</taxon>
        <taxon>Coniochaeta</taxon>
    </lineage>
</organism>
<proteinExistence type="predicted"/>
<feature type="signal peptide" evidence="1">
    <location>
        <begin position="1"/>
        <end position="18"/>
    </location>
</feature>
<dbReference type="Proteomes" id="UP000275385">
    <property type="component" value="Unassembled WGS sequence"/>
</dbReference>
<accession>A0A420XWE3</accession>
<evidence type="ECO:0000256" key="1">
    <source>
        <dbReference type="SAM" id="SignalP"/>
    </source>
</evidence>
<dbReference type="STRING" id="177199.A0A420XWE3"/>
<keyword evidence="1" id="KW-0732">Signal</keyword>
<dbReference type="Pfam" id="PF01738">
    <property type="entry name" value="DLH"/>
    <property type="match status" value="1"/>
</dbReference>
<dbReference type="AlphaFoldDB" id="A0A420XWE3"/>
<dbReference type="InterPro" id="IPR002925">
    <property type="entry name" value="Dienelactn_hydro"/>
</dbReference>
<name>A0A420XWE3_9PEZI</name>
<feature type="domain" description="Dienelactone hydrolase" evidence="2">
    <location>
        <begin position="55"/>
        <end position="257"/>
    </location>
</feature>
<feature type="chain" id="PRO_5019423128" description="Dienelactone hydrolase domain-containing protein" evidence="1">
    <location>
        <begin position="19"/>
        <end position="261"/>
    </location>
</feature>
<evidence type="ECO:0000313" key="4">
    <source>
        <dbReference type="Proteomes" id="UP000275385"/>
    </source>
</evidence>
<evidence type="ECO:0000259" key="2">
    <source>
        <dbReference type="Pfam" id="PF01738"/>
    </source>
</evidence>
<dbReference type="InterPro" id="IPR029058">
    <property type="entry name" value="AB_hydrolase_fold"/>
</dbReference>
<dbReference type="PANTHER" id="PTHR17630:SF44">
    <property type="entry name" value="PROTEIN AIM2"/>
    <property type="match status" value="1"/>
</dbReference>